<accession>A0A376EB12</accession>
<evidence type="ECO:0000313" key="2">
    <source>
        <dbReference type="Proteomes" id="UP000255224"/>
    </source>
</evidence>
<dbReference type="AlphaFoldDB" id="A0A376EB12"/>
<name>A0A376EB12_CHRCU</name>
<dbReference type="RefSeq" id="WP_128124953.1">
    <property type="nucleotide sequence ID" value="NZ_UFVQ01000003.1"/>
</dbReference>
<evidence type="ECO:0000313" key="1">
    <source>
        <dbReference type="EMBL" id="STD05049.1"/>
    </source>
</evidence>
<proteinExistence type="predicted"/>
<dbReference type="EMBL" id="UFVQ01000003">
    <property type="protein sequence ID" value="STD05049.1"/>
    <property type="molecule type" value="Genomic_DNA"/>
</dbReference>
<dbReference type="Proteomes" id="UP000255224">
    <property type="component" value="Unassembled WGS sequence"/>
</dbReference>
<gene>
    <name evidence="1" type="ORF">NCTC13533_03772</name>
</gene>
<protein>
    <submittedName>
        <fullName evidence="1">Uncharacterized protein</fullName>
    </submittedName>
</protein>
<sequence length="75" mass="8955">MNGQNFKKKVDQLWKDLTTAVDQINRSENDVVIRAEEILMETDAAVRQLKDLLRQYQFPDWSNEIYFFKNTNRSS</sequence>
<organism evidence="1 2">
    <name type="scientific">Chryseobacterium carnipullorum</name>
    <dbReference type="NCBI Taxonomy" id="1124835"/>
    <lineage>
        <taxon>Bacteria</taxon>
        <taxon>Pseudomonadati</taxon>
        <taxon>Bacteroidota</taxon>
        <taxon>Flavobacteriia</taxon>
        <taxon>Flavobacteriales</taxon>
        <taxon>Weeksellaceae</taxon>
        <taxon>Chryseobacterium group</taxon>
        <taxon>Chryseobacterium</taxon>
    </lineage>
</organism>
<reference evidence="1 2" key="1">
    <citation type="submission" date="2018-06" db="EMBL/GenBank/DDBJ databases">
        <authorList>
            <consortium name="Pathogen Informatics"/>
            <person name="Doyle S."/>
        </authorList>
    </citation>
    <scope>NUCLEOTIDE SEQUENCE [LARGE SCALE GENOMIC DNA]</scope>
    <source>
        <strain evidence="1 2">NCTC13533</strain>
    </source>
</reference>